<protein>
    <submittedName>
        <fullName evidence="2">DUF1992 domain-containing protein</fullName>
    </submittedName>
</protein>
<name>A0ABX1KD07_9MICO</name>
<evidence type="ECO:0000313" key="3">
    <source>
        <dbReference type="Proteomes" id="UP001429745"/>
    </source>
</evidence>
<dbReference type="Pfam" id="PF09350">
    <property type="entry name" value="DJC28_CD"/>
    <property type="match status" value="1"/>
</dbReference>
<gene>
    <name evidence="2" type="ORF">HF576_13760</name>
</gene>
<dbReference type="EMBL" id="JABACI010000004">
    <property type="protein sequence ID" value="NLP84913.1"/>
    <property type="molecule type" value="Genomic_DNA"/>
</dbReference>
<proteinExistence type="predicted"/>
<sequence>MTDHDRPAAFFNPYAVSIDAEVAIALLADLQIRRAIDRGDFDDLPGSGKPLDLSDSHDPDWWLKRLMKREGFTMLPPSIQLRNEDATLDARLDRLSSERDVRREIEEFNVRVVRARYELTAGPPLVTMPRDVDQTARSWAERRARRAAEARERQRLDDIERGKSRGRRWKRRR</sequence>
<dbReference type="InterPro" id="IPR018961">
    <property type="entry name" value="DnaJ_homolog_subfam-C_membr-28"/>
</dbReference>
<keyword evidence="3" id="KW-1185">Reference proteome</keyword>
<comment type="caution">
    <text evidence="2">The sequence shown here is derived from an EMBL/GenBank/DDBJ whole genome shotgun (WGS) entry which is preliminary data.</text>
</comment>
<dbReference type="Proteomes" id="UP001429745">
    <property type="component" value="Unassembled WGS sequence"/>
</dbReference>
<reference evidence="2 3" key="1">
    <citation type="submission" date="2020-04" db="EMBL/GenBank/DDBJ databases">
        <title>CFH 90308 Microbacterium sp.</title>
        <authorList>
            <person name="Nie G."/>
            <person name="Ming H."/>
            <person name="Xia T."/>
        </authorList>
    </citation>
    <scope>NUCLEOTIDE SEQUENCE [LARGE SCALE GENOMIC DNA]</scope>
    <source>
        <strain evidence="2 3">CFH 90308</strain>
    </source>
</reference>
<evidence type="ECO:0000259" key="1">
    <source>
        <dbReference type="Pfam" id="PF09350"/>
    </source>
</evidence>
<organism evidence="2 3">
    <name type="scientific">Microbacterium salsuginis</name>
    <dbReference type="NCBI Taxonomy" id="2722803"/>
    <lineage>
        <taxon>Bacteria</taxon>
        <taxon>Bacillati</taxon>
        <taxon>Actinomycetota</taxon>
        <taxon>Actinomycetes</taxon>
        <taxon>Micrococcales</taxon>
        <taxon>Microbacteriaceae</taxon>
        <taxon>Microbacterium</taxon>
    </lineage>
</organism>
<accession>A0ABX1KD07</accession>
<evidence type="ECO:0000313" key="2">
    <source>
        <dbReference type="EMBL" id="NLP84913.1"/>
    </source>
</evidence>
<feature type="domain" description="DnaJ homologue subfamily C member 28 conserved" evidence="1">
    <location>
        <begin position="27"/>
        <end position="92"/>
    </location>
</feature>